<organism evidence="3 4">
    <name type="scientific">Athelia psychrophila</name>
    <dbReference type="NCBI Taxonomy" id="1759441"/>
    <lineage>
        <taxon>Eukaryota</taxon>
        <taxon>Fungi</taxon>
        <taxon>Dikarya</taxon>
        <taxon>Basidiomycota</taxon>
        <taxon>Agaricomycotina</taxon>
        <taxon>Agaricomycetes</taxon>
        <taxon>Agaricomycetidae</taxon>
        <taxon>Atheliales</taxon>
        <taxon>Atheliaceae</taxon>
        <taxon>Athelia</taxon>
    </lineage>
</organism>
<name>A0A166XFL2_9AGAM</name>
<feature type="signal peptide" evidence="1">
    <location>
        <begin position="1"/>
        <end position="19"/>
    </location>
</feature>
<dbReference type="InterPro" id="IPR023346">
    <property type="entry name" value="Lysozyme-like_dom_sf"/>
</dbReference>
<sequence length="279" mass="30056">MKFSAVLAMIASSIALVQASTPHAAPARRSRLAGIPDRTNTEFVGHKQNTTSHEARKTGHTLINVKSTCGAIGATKLITAVSGPNGNLEWLNCGMNAAGWTPPHMTVNDIVHMDLATALQDPNSPFKTCSAYLGAFEQFGNQFGVPPILLASFALQESSCNPNTIGGAGEQGIMQITKEKCAGATNCLDPWFNIMTGAKYFANTLNANNGDLLKSIGSYNGWFTGMTYNDATKAAHTGCCHCQNNLDYLHQFLNGWMMNVDAYMHNPKLGKYFNLNVCK</sequence>
<keyword evidence="3" id="KW-0378">Hydrolase</keyword>
<proteinExistence type="predicted"/>
<protein>
    <submittedName>
        <fullName evidence="3">Glycoside hydrolase family 23 protein</fullName>
    </submittedName>
</protein>
<evidence type="ECO:0000256" key="1">
    <source>
        <dbReference type="SAM" id="SignalP"/>
    </source>
</evidence>
<dbReference type="SUPFAM" id="SSF53955">
    <property type="entry name" value="Lysozyme-like"/>
    <property type="match status" value="1"/>
</dbReference>
<evidence type="ECO:0000259" key="2">
    <source>
        <dbReference type="Pfam" id="PF01464"/>
    </source>
</evidence>
<evidence type="ECO:0000313" key="3">
    <source>
        <dbReference type="EMBL" id="KZP34735.1"/>
    </source>
</evidence>
<dbReference type="OrthoDB" id="2537480at2759"/>
<gene>
    <name evidence="3" type="ORF">FIBSPDRAFT_942822</name>
</gene>
<keyword evidence="4" id="KW-1185">Reference proteome</keyword>
<dbReference type="AlphaFoldDB" id="A0A166XFL2"/>
<dbReference type="InterPro" id="IPR008258">
    <property type="entry name" value="Transglycosylase_SLT_dom_1"/>
</dbReference>
<feature type="domain" description="Transglycosylase SLT" evidence="2">
    <location>
        <begin position="136"/>
        <end position="221"/>
    </location>
</feature>
<dbReference type="Proteomes" id="UP000076532">
    <property type="component" value="Unassembled WGS sequence"/>
</dbReference>
<dbReference type="EMBL" id="KV417480">
    <property type="protein sequence ID" value="KZP34735.1"/>
    <property type="molecule type" value="Genomic_DNA"/>
</dbReference>
<evidence type="ECO:0000313" key="4">
    <source>
        <dbReference type="Proteomes" id="UP000076532"/>
    </source>
</evidence>
<dbReference type="GO" id="GO:0016787">
    <property type="term" value="F:hydrolase activity"/>
    <property type="evidence" value="ECO:0007669"/>
    <property type="project" value="UniProtKB-KW"/>
</dbReference>
<accession>A0A166XFL2</accession>
<dbReference type="Pfam" id="PF01464">
    <property type="entry name" value="SLT"/>
    <property type="match status" value="1"/>
</dbReference>
<reference evidence="3 4" key="1">
    <citation type="journal article" date="2016" name="Mol. Biol. Evol.">
        <title>Comparative Genomics of Early-Diverging Mushroom-Forming Fungi Provides Insights into the Origins of Lignocellulose Decay Capabilities.</title>
        <authorList>
            <person name="Nagy L.G."/>
            <person name="Riley R."/>
            <person name="Tritt A."/>
            <person name="Adam C."/>
            <person name="Daum C."/>
            <person name="Floudas D."/>
            <person name="Sun H."/>
            <person name="Yadav J.S."/>
            <person name="Pangilinan J."/>
            <person name="Larsson K.H."/>
            <person name="Matsuura K."/>
            <person name="Barry K."/>
            <person name="Labutti K."/>
            <person name="Kuo R."/>
            <person name="Ohm R.A."/>
            <person name="Bhattacharya S.S."/>
            <person name="Shirouzu T."/>
            <person name="Yoshinaga Y."/>
            <person name="Martin F.M."/>
            <person name="Grigoriev I.V."/>
            <person name="Hibbett D.S."/>
        </authorList>
    </citation>
    <scope>NUCLEOTIDE SEQUENCE [LARGE SCALE GENOMIC DNA]</scope>
    <source>
        <strain evidence="3 4">CBS 109695</strain>
    </source>
</reference>
<dbReference type="Gene3D" id="1.10.530.10">
    <property type="match status" value="1"/>
</dbReference>
<keyword evidence="1" id="KW-0732">Signal</keyword>
<feature type="chain" id="PRO_5007882332" evidence="1">
    <location>
        <begin position="20"/>
        <end position="279"/>
    </location>
</feature>